<dbReference type="RefSeq" id="WP_182511237.1">
    <property type="nucleotide sequence ID" value="NZ_JACJIQ010000001.1"/>
</dbReference>
<feature type="transmembrane region" description="Helical" evidence="1">
    <location>
        <begin position="173"/>
        <end position="191"/>
    </location>
</feature>
<reference evidence="2 3" key="1">
    <citation type="submission" date="2020-08" db="EMBL/GenBank/DDBJ databases">
        <title>Genomic Encyclopedia of Type Strains, Phase IV (KMG-IV): sequencing the most valuable type-strain genomes for metagenomic binning, comparative biology and taxonomic classification.</title>
        <authorList>
            <person name="Goeker M."/>
        </authorList>
    </citation>
    <scope>NUCLEOTIDE SEQUENCE [LARGE SCALE GENOMIC DNA]</scope>
    <source>
        <strain evidence="2 3">DSM 29854</strain>
    </source>
</reference>
<dbReference type="EMBL" id="JACJIQ010000001">
    <property type="protein sequence ID" value="MBA9075510.1"/>
    <property type="molecule type" value="Genomic_DNA"/>
</dbReference>
<keyword evidence="1" id="KW-0472">Membrane</keyword>
<proteinExistence type="predicted"/>
<feature type="transmembrane region" description="Helical" evidence="1">
    <location>
        <begin position="197"/>
        <end position="215"/>
    </location>
</feature>
<feature type="transmembrane region" description="Helical" evidence="1">
    <location>
        <begin position="227"/>
        <end position="243"/>
    </location>
</feature>
<name>A0A839GB35_9BACT</name>
<feature type="transmembrane region" description="Helical" evidence="1">
    <location>
        <begin position="144"/>
        <end position="161"/>
    </location>
</feature>
<keyword evidence="1" id="KW-1133">Transmembrane helix</keyword>
<feature type="transmembrane region" description="Helical" evidence="1">
    <location>
        <begin position="76"/>
        <end position="92"/>
    </location>
</feature>
<dbReference type="Proteomes" id="UP000563094">
    <property type="component" value="Unassembled WGS sequence"/>
</dbReference>
<feature type="transmembrane region" description="Helical" evidence="1">
    <location>
        <begin position="113"/>
        <end position="132"/>
    </location>
</feature>
<keyword evidence="1" id="KW-0812">Transmembrane</keyword>
<evidence type="ECO:0000313" key="2">
    <source>
        <dbReference type="EMBL" id="MBA9075510.1"/>
    </source>
</evidence>
<sequence>MDSFFLTVLPLLGLMLIHVFADRLKFLEGVPRSVWLSGAGGVSVAYVFLHLFPELQEGQEHVQEAAQNQNISFLKHHMYLMALLGLVIFYGLERMAIKSRNGGKGAADASPPAVFWVHILSFSLYNALIGYLLHEQEERSTQEAAFYFVAMALHFLVNDFGLREHHKQKYRHVGRWCLVIALAAGWATGLVVQVSEAATALLLAFLAGGVVLNVLKEELPEERKSRFSAFLLGVVAYSALLLLL</sequence>
<comment type="caution">
    <text evidence="2">The sequence shown here is derived from an EMBL/GenBank/DDBJ whole genome shotgun (WGS) entry which is preliminary data.</text>
</comment>
<protein>
    <submittedName>
        <fullName evidence="2">Zinc transporter ZupT</fullName>
    </submittedName>
</protein>
<keyword evidence="3" id="KW-1185">Reference proteome</keyword>
<accession>A0A839GB35</accession>
<dbReference type="AlphaFoldDB" id="A0A839GB35"/>
<evidence type="ECO:0000313" key="3">
    <source>
        <dbReference type="Proteomes" id="UP000563094"/>
    </source>
</evidence>
<organism evidence="2 3">
    <name type="scientific">Rufibacter quisquiliarum</name>
    <dbReference type="NCBI Taxonomy" id="1549639"/>
    <lineage>
        <taxon>Bacteria</taxon>
        <taxon>Pseudomonadati</taxon>
        <taxon>Bacteroidota</taxon>
        <taxon>Cytophagia</taxon>
        <taxon>Cytophagales</taxon>
        <taxon>Hymenobacteraceae</taxon>
        <taxon>Rufibacter</taxon>
    </lineage>
</organism>
<gene>
    <name evidence="2" type="ORF">FHS90_000207</name>
</gene>
<evidence type="ECO:0000256" key="1">
    <source>
        <dbReference type="SAM" id="Phobius"/>
    </source>
</evidence>